<reference evidence="3" key="1">
    <citation type="submission" date="2021-02" db="EMBL/GenBank/DDBJ databases">
        <title>Genome sequence Cadophora malorum strain M34.</title>
        <authorList>
            <person name="Stefanovic E."/>
            <person name="Vu D."/>
            <person name="Scully C."/>
            <person name="Dijksterhuis J."/>
            <person name="Roader J."/>
            <person name="Houbraken J."/>
        </authorList>
    </citation>
    <scope>NUCLEOTIDE SEQUENCE</scope>
    <source>
        <strain evidence="3">M34</strain>
    </source>
</reference>
<comment type="caution">
    <text evidence="3">The sequence shown here is derived from an EMBL/GenBank/DDBJ whole genome shotgun (WGS) entry which is preliminary data.</text>
</comment>
<dbReference type="Gene3D" id="2.60.120.10">
    <property type="entry name" value="Jelly Rolls"/>
    <property type="match status" value="1"/>
</dbReference>
<evidence type="ECO:0000259" key="2">
    <source>
        <dbReference type="Pfam" id="PF13621"/>
    </source>
</evidence>
<feature type="compositionally biased region" description="Basic and acidic residues" evidence="1">
    <location>
        <begin position="306"/>
        <end position="325"/>
    </location>
</feature>
<proteinExistence type="predicted"/>
<dbReference type="EMBL" id="JAFJYH010000013">
    <property type="protein sequence ID" value="KAG4425178.1"/>
    <property type="molecule type" value="Genomic_DNA"/>
</dbReference>
<protein>
    <recommendedName>
        <fullName evidence="2">Cupin-like domain-containing protein</fullName>
    </recommendedName>
</protein>
<dbReference type="OrthoDB" id="415358at2759"/>
<dbReference type="PANTHER" id="PTHR12461:SF99">
    <property type="entry name" value="BIFUNCTIONAL PEPTIDASE AND (3S)-LYSYL HYDROXYLASE JMJD7"/>
    <property type="match status" value="1"/>
</dbReference>
<evidence type="ECO:0000313" key="3">
    <source>
        <dbReference type="EMBL" id="KAG4425178.1"/>
    </source>
</evidence>
<dbReference type="SUPFAM" id="SSF51197">
    <property type="entry name" value="Clavaminate synthase-like"/>
    <property type="match status" value="1"/>
</dbReference>
<evidence type="ECO:0000313" key="4">
    <source>
        <dbReference type="Proteomes" id="UP000664132"/>
    </source>
</evidence>
<keyword evidence="4" id="KW-1185">Reference proteome</keyword>
<sequence length="331" mass="36315">MRPHDLSNGSQPPAESMPEDPTITLLESYNSLNPSTITTLTTLPSPLEFLRFVAQNRPFVIRGGASDWKAVKEWNVASLKEILEGVSVNVAVTPIGNADSPVRSPTTNELLFVKPHEEQQPFSTFLDFIVAQEKALSSSESTTPSSIPGGEVRYAQTQNDNLPSEYTLLSPHVPSSIPFSRIALSSHPDAVNLWIGNSLSVTALHKDNYENIYVQIIGAKHFVLLPPVAWAGVGEKVLRPASYRRRGGSGIQTGKEGVGGGEEEEEEAAFEIVEEEGDGVPFATWDPDLKGGVEEGNGTRYSRFVEPMRERQVQHDDDKTSERTHQKIGKR</sequence>
<dbReference type="PANTHER" id="PTHR12461">
    <property type="entry name" value="HYPOXIA-INDUCIBLE FACTOR 1 ALPHA INHIBITOR-RELATED"/>
    <property type="match status" value="1"/>
</dbReference>
<organism evidence="3 4">
    <name type="scientific">Cadophora malorum</name>
    <dbReference type="NCBI Taxonomy" id="108018"/>
    <lineage>
        <taxon>Eukaryota</taxon>
        <taxon>Fungi</taxon>
        <taxon>Dikarya</taxon>
        <taxon>Ascomycota</taxon>
        <taxon>Pezizomycotina</taxon>
        <taxon>Leotiomycetes</taxon>
        <taxon>Helotiales</taxon>
        <taxon>Ploettnerulaceae</taxon>
        <taxon>Cadophora</taxon>
    </lineage>
</organism>
<dbReference type="AlphaFoldDB" id="A0A8H7WI92"/>
<feature type="region of interest" description="Disordered" evidence="1">
    <location>
        <begin position="280"/>
        <end position="331"/>
    </location>
</feature>
<feature type="domain" description="Cupin-like" evidence="2">
    <location>
        <begin position="49"/>
        <end position="238"/>
    </location>
</feature>
<dbReference type="InterPro" id="IPR014710">
    <property type="entry name" value="RmlC-like_jellyroll"/>
</dbReference>
<accession>A0A8H7WI92</accession>
<gene>
    <name evidence="3" type="ORF">IFR04_001745</name>
</gene>
<dbReference type="InterPro" id="IPR041667">
    <property type="entry name" value="Cupin_8"/>
</dbReference>
<name>A0A8H7WI92_9HELO</name>
<feature type="region of interest" description="Disordered" evidence="1">
    <location>
        <begin position="1"/>
        <end position="20"/>
    </location>
</feature>
<evidence type="ECO:0000256" key="1">
    <source>
        <dbReference type="SAM" id="MobiDB-lite"/>
    </source>
</evidence>
<dbReference type="Pfam" id="PF13621">
    <property type="entry name" value="Cupin_8"/>
    <property type="match status" value="1"/>
</dbReference>
<dbReference type="Proteomes" id="UP000664132">
    <property type="component" value="Unassembled WGS sequence"/>
</dbReference>